<accession>A0ACD4ZMM7</accession>
<evidence type="ECO:0000313" key="2">
    <source>
        <dbReference type="Proteomes" id="UP001348369"/>
    </source>
</evidence>
<protein>
    <submittedName>
        <fullName evidence="1">Thymidylate kinase</fullName>
    </submittedName>
</protein>
<name>A0ACD4ZMM7_9ACTN</name>
<dbReference type="Proteomes" id="UP001348369">
    <property type="component" value="Chromosome"/>
</dbReference>
<sequence>MSPVPGPYTPGADEGREGRPGPFAVLEGVSGVGKSTLTRLVAKRLGGTTIHTLTDPHTGWSDVINRELQSLPQFAFYLSGLMHVSDVVRQRLREGPMVADRYTSSVVACHSAVNRVDLDQVKALIAPFRPYLVAPDVTFYLVSSDRSLRQRMGTKTDVKQDDTDLFDVPGRLALLRENFQTVADQDPSAVMLPTDGRSPDDLADIIINHLEERRA</sequence>
<organism evidence="1 2">
    <name type="scientific">Streptomyces scopuliridis</name>
    <dbReference type="NCBI Taxonomy" id="452529"/>
    <lineage>
        <taxon>Bacteria</taxon>
        <taxon>Bacillati</taxon>
        <taxon>Actinomycetota</taxon>
        <taxon>Actinomycetes</taxon>
        <taxon>Kitasatosporales</taxon>
        <taxon>Streptomycetaceae</taxon>
        <taxon>Streptomyces</taxon>
    </lineage>
</organism>
<evidence type="ECO:0000313" key="1">
    <source>
        <dbReference type="EMBL" id="WSB99448.1"/>
    </source>
</evidence>
<proteinExistence type="predicted"/>
<reference evidence="1" key="1">
    <citation type="submission" date="2022-10" db="EMBL/GenBank/DDBJ databases">
        <title>The complete genomes of actinobacterial strains from the NBC collection.</title>
        <authorList>
            <person name="Joergensen T.S."/>
            <person name="Alvarez Arevalo M."/>
            <person name="Sterndorff E.B."/>
            <person name="Faurdal D."/>
            <person name="Vuksanovic O."/>
            <person name="Mourched A.-S."/>
            <person name="Charusanti P."/>
            <person name="Shaw S."/>
            <person name="Blin K."/>
            <person name="Weber T."/>
        </authorList>
    </citation>
    <scope>NUCLEOTIDE SEQUENCE</scope>
    <source>
        <strain evidence="1">NBC 01771</strain>
    </source>
</reference>
<keyword evidence="1" id="KW-0418">Kinase</keyword>
<gene>
    <name evidence="1" type="ORF">OG835_22175</name>
</gene>
<dbReference type="EMBL" id="CP109109">
    <property type="protein sequence ID" value="WSB99448.1"/>
    <property type="molecule type" value="Genomic_DNA"/>
</dbReference>
<keyword evidence="1" id="KW-0808">Transferase</keyword>
<keyword evidence="2" id="KW-1185">Reference proteome</keyword>